<evidence type="ECO:0000313" key="2">
    <source>
        <dbReference type="Proteomes" id="UP000824533"/>
    </source>
</evidence>
<comment type="caution">
    <text evidence="1">The sequence shown here is derived from an EMBL/GenBank/DDBJ whole genome shotgun (WGS) entry which is preliminary data.</text>
</comment>
<reference evidence="1 2" key="1">
    <citation type="journal article" date="2021" name="Front. Genet.">
        <title>Chromosome-Level Genome Assembly Reveals Significant Gene Expansion in the Toll and IMD Signaling Pathways of Dendrolimus kikuchii.</title>
        <authorList>
            <person name="Zhou J."/>
            <person name="Wu P."/>
            <person name="Xiong Z."/>
            <person name="Liu N."/>
            <person name="Zhao N."/>
            <person name="Ji M."/>
            <person name="Qiu Y."/>
            <person name="Yang B."/>
        </authorList>
    </citation>
    <scope>NUCLEOTIDE SEQUENCE [LARGE SCALE GENOMIC DNA]</scope>
    <source>
        <strain evidence="1">Ann1</strain>
    </source>
</reference>
<keyword evidence="2" id="KW-1185">Reference proteome</keyword>
<organism evidence="1 2">
    <name type="scientific">Dendrolimus kikuchii</name>
    <dbReference type="NCBI Taxonomy" id="765133"/>
    <lineage>
        <taxon>Eukaryota</taxon>
        <taxon>Metazoa</taxon>
        <taxon>Ecdysozoa</taxon>
        <taxon>Arthropoda</taxon>
        <taxon>Hexapoda</taxon>
        <taxon>Insecta</taxon>
        <taxon>Pterygota</taxon>
        <taxon>Neoptera</taxon>
        <taxon>Endopterygota</taxon>
        <taxon>Lepidoptera</taxon>
        <taxon>Glossata</taxon>
        <taxon>Ditrysia</taxon>
        <taxon>Bombycoidea</taxon>
        <taxon>Lasiocampidae</taxon>
        <taxon>Dendrolimus</taxon>
    </lineage>
</organism>
<name>A0ACC1CSS8_9NEOP</name>
<sequence length="154" mass="17199">MSARWVVRQALQVVQNGTTEGDGDGEVDGENEEGRWGSVNEFNLCVRTGRDAPPMPLRGIERSHAIQMSRIRQTLSNEDGFDLEHVNAKNNPCGLVFELRKKNQGIKKFVTSRKGDSGTFVAIEITESALHHTFYFVCLLQAIPEKSKSCHVRA</sequence>
<protein>
    <submittedName>
        <fullName evidence="1">Uncharacterized protein</fullName>
    </submittedName>
</protein>
<accession>A0ACC1CSS8</accession>
<proteinExistence type="predicted"/>
<gene>
    <name evidence="1" type="ORF">K1T71_009764</name>
</gene>
<evidence type="ECO:0000313" key="1">
    <source>
        <dbReference type="EMBL" id="KAJ0174656.1"/>
    </source>
</evidence>
<dbReference type="Proteomes" id="UP000824533">
    <property type="component" value="Linkage Group LG17"/>
</dbReference>
<dbReference type="EMBL" id="CM034403">
    <property type="protein sequence ID" value="KAJ0174656.1"/>
    <property type="molecule type" value="Genomic_DNA"/>
</dbReference>